<dbReference type="EMBL" id="BGPR01055572">
    <property type="protein sequence ID" value="GBO32126.1"/>
    <property type="molecule type" value="Genomic_DNA"/>
</dbReference>
<evidence type="ECO:0000313" key="1">
    <source>
        <dbReference type="EMBL" id="GBO32126.1"/>
    </source>
</evidence>
<dbReference type="AlphaFoldDB" id="A0A4Y2W6L5"/>
<protein>
    <submittedName>
        <fullName evidence="1">Uncharacterized protein</fullName>
    </submittedName>
</protein>
<gene>
    <name evidence="1" type="ORF">AVEN_133218_1</name>
</gene>
<keyword evidence="2" id="KW-1185">Reference proteome</keyword>
<dbReference type="Proteomes" id="UP000499080">
    <property type="component" value="Unassembled WGS sequence"/>
</dbReference>
<proteinExistence type="predicted"/>
<accession>A0A4Y2W6L5</accession>
<evidence type="ECO:0000313" key="2">
    <source>
        <dbReference type="Proteomes" id="UP000499080"/>
    </source>
</evidence>
<sequence>MTVRHLTGSAKLTGLLSGLGHSVSQSTILQLDTDIALLQLKNQSLFPKNFIPNVFTTLVWDNSDFGEETLSGEGTTHCTNGIILQWESTAEVNTILSEPLKRNRKRTLEPPSSVIVPLKNFKRSGPQNPISIDNILFSDKYGTCSQEPF</sequence>
<name>A0A4Y2W6L5_ARAVE</name>
<reference evidence="1 2" key="1">
    <citation type="journal article" date="2019" name="Sci. Rep.">
        <title>Orb-weaving spider Araneus ventricosus genome elucidates the spidroin gene catalogue.</title>
        <authorList>
            <person name="Kono N."/>
            <person name="Nakamura H."/>
            <person name="Ohtoshi R."/>
            <person name="Moran D.A.P."/>
            <person name="Shinohara A."/>
            <person name="Yoshida Y."/>
            <person name="Fujiwara M."/>
            <person name="Mori M."/>
            <person name="Tomita M."/>
            <person name="Arakawa K."/>
        </authorList>
    </citation>
    <scope>NUCLEOTIDE SEQUENCE [LARGE SCALE GENOMIC DNA]</scope>
</reference>
<dbReference type="PANTHER" id="PTHR46704">
    <property type="entry name" value="CXC DOMAIN-CONTAINING PROTEIN-RELATED"/>
    <property type="match status" value="1"/>
</dbReference>
<organism evidence="1 2">
    <name type="scientific">Araneus ventricosus</name>
    <name type="common">Orbweaver spider</name>
    <name type="synonym">Epeira ventricosa</name>
    <dbReference type="NCBI Taxonomy" id="182803"/>
    <lineage>
        <taxon>Eukaryota</taxon>
        <taxon>Metazoa</taxon>
        <taxon>Ecdysozoa</taxon>
        <taxon>Arthropoda</taxon>
        <taxon>Chelicerata</taxon>
        <taxon>Arachnida</taxon>
        <taxon>Araneae</taxon>
        <taxon>Araneomorphae</taxon>
        <taxon>Entelegynae</taxon>
        <taxon>Araneoidea</taxon>
        <taxon>Araneidae</taxon>
        <taxon>Araneus</taxon>
    </lineage>
</organism>
<dbReference type="OrthoDB" id="8300196at2759"/>
<dbReference type="PANTHER" id="PTHR46704:SF9">
    <property type="entry name" value="BHLH DOMAIN-CONTAINING PROTEIN"/>
    <property type="match status" value="1"/>
</dbReference>
<comment type="caution">
    <text evidence="1">The sequence shown here is derived from an EMBL/GenBank/DDBJ whole genome shotgun (WGS) entry which is preliminary data.</text>
</comment>